<dbReference type="EMBL" id="MJAT01000038">
    <property type="protein sequence ID" value="OEH84460.1"/>
    <property type="molecule type" value="Genomic_DNA"/>
</dbReference>
<dbReference type="GO" id="GO:0006935">
    <property type="term" value="P:chemotaxis"/>
    <property type="evidence" value="ECO:0007669"/>
    <property type="project" value="InterPro"/>
</dbReference>
<accession>A0A1E5L2U5</accession>
<dbReference type="GO" id="GO:0004888">
    <property type="term" value="F:transmembrane signaling receptor activity"/>
    <property type="evidence" value="ECO:0007669"/>
    <property type="project" value="InterPro"/>
</dbReference>
<protein>
    <recommendedName>
        <fullName evidence="4">Methyl-accepting transducer domain-containing protein</fullName>
    </recommendedName>
</protein>
<keyword evidence="6" id="KW-1185">Reference proteome</keyword>
<dbReference type="SUPFAM" id="SSF58104">
    <property type="entry name" value="Methyl-accepting chemotaxis protein (MCP) signaling domain"/>
    <property type="match status" value="1"/>
</dbReference>
<reference evidence="5 6" key="1">
    <citation type="submission" date="2016-09" db="EMBL/GenBank/DDBJ databases">
        <title>Desulfuribacillus arsenicus sp. nov., an obligately anaerobic, dissimilatory arsenic- and antimonate-reducing bacterium isolated from anoxic sediments.</title>
        <authorList>
            <person name="Abin C.A."/>
            <person name="Hollibaugh J.T."/>
        </authorList>
    </citation>
    <scope>NUCLEOTIDE SEQUENCE [LARGE SCALE GENOMIC DNA]</scope>
    <source>
        <strain evidence="5 6">MLFW-2</strain>
    </source>
</reference>
<feature type="domain" description="Methyl-accepting transducer" evidence="4">
    <location>
        <begin position="145"/>
        <end position="356"/>
    </location>
</feature>
<gene>
    <name evidence="5" type="ORF">BHU72_09640</name>
</gene>
<comment type="caution">
    <text evidence="5">The sequence shown here is derived from an EMBL/GenBank/DDBJ whole genome shotgun (WGS) entry which is preliminary data.</text>
</comment>
<dbReference type="InterPro" id="IPR004089">
    <property type="entry name" value="MCPsignal_dom"/>
</dbReference>
<sequence>MNTLLDHKSTYLEISRVPILASITQNVNEITELFEKHKDAALIVIMEKDKIAGIVVRSHLYRQLGQRFNNDLYLYRSITNLMETNYLMIHEDEPLHTVIKKAMERKEENLYDPIIVSTIYGIRTLSIRALLLKVNSFQRDSMLLQADKLTDSVKNANDLSESFNTVSAHIHSHVKDFEALMDVMEDSKEKLVKMDSVYQSVTNISKMQSDLSLSLQEKSEELLKFVENILSLADQTNILSLNASIESARAGEHGRGFAVVAGEVRKLAGHTSQVSKEIKDQMVNIFLMIKDNSNTTIESLHEVEEVRRVLDSTKQSFHTLVYEITKSNQEMDKVNQLSMQASKDAVKMTKVLQQLYENTKKNAQSIVTEE</sequence>
<keyword evidence="1 3" id="KW-0807">Transducer</keyword>
<dbReference type="Gene3D" id="1.10.287.950">
    <property type="entry name" value="Methyl-accepting chemotaxis protein"/>
    <property type="match status" value="1"/>
</dbReference>
<dbReference type="AlphaFoldDB" id="A0A1E5L2U5"/>
<dbReference type="GO" id="GO:0007165">
    <property type="term" value="P:signal transduction"/>
    <property type="evidence" value="ECO:0007669"/>
    <property type="project" value="UniProtKB-KW"/>
</dbReference>
<evidence type="ECO:0000256" key="3">
    <source>
        <dbReference type="PROSITE-ProRule" id="PRU00284"/>
    </source>
</evidence>
<evidence type="ECO:0000313" key="5">
    <source>
        <dbReference type="EMBL" id="OEH84460.1"/>
    </source>
</evidence>
<dbReference type="PRINTS" id="PR00260">
    <property type="entry name" value="CHEMTRNSDUCR"/>
</dbReference>
<dbReference type="InterPro" id="IPR004090">
    <property type="entry name" value="Chemotax_Me-accpt_rcpt"/>
</dbReference>
<dbReference type="RefSeq" id="WP_069703173.1">
    <property type="nucleotide sequence ID" value="NZ_MJAT01000038.1"/>
</dbReference>
<dbReference type="InterPro" id="IPR046342">
    <property type="entry name" value="CBS_dom_sf"/>
</dbReference>
<dbReference type="Pfam" id="PF00015">
    <property type="entry name" value="MCPsignal"/>
    <property type="match status" value="1"/>
</dbReference>
<name>A0A1E5L2U5_9FIRM</name>
<dbReference type="GO" id="GO:0016020">
    <property type="term" value="C:membrane"/>
    <property type="evidence" value="ECO:0007669"/>
    <property type="project" value="InterPro"/>
</dbReference>
<comment type="similarity">
    <text evidence="2">Belongs to the methyl-accepting chemotaxis (MCP) protein family.</text>
</comment>
<dbReference type="SUPFAM" id="SSF54631">
    <property type="entry name" value="CBS-domain pair"/>
    <property type="match status" value="1"/>
</dbReference>
<dbReference type="SMART" id="SM00283">
    <property type="entry name" value="MA"/>
    <property type="match status" value="1"/>
</dbReference>
<dbReference type="PROSITE" id="PS50111">
    <property type="entry name" value="CHEMOTAXIS_TRANSDUC_2"/>
    <property type="match status" value="1"/>
</dbReference>
<evidence type="ECO:0000259" key="4">
    <source>
        <dbReference type="PROSITE" id="PS50111"/>
    </source>
</evidence>
<proteinExistence type="inferred from homology"/>
<dbReference type="Gene3D" id="3.10.580.10">
    <property type="entry name" value="CBS-domain"/>
    <property type="match status" value="1"/>
</dbReference>
<dbReference type="PANTHER" id="PTHR32089">
    <property type="entry name" value="METHYL-ACCEPTING CHEMOTAXIS PROTEIN MCPB"/>
    <property type="match status" value="1"/>
</dbReference>
<dbReference type="Proteomes" id="UP000095255">
    <property type="component" value="Unassembled WGS sequence"/>
</dbReference>
<evidence type="ECO:0000256" key="1">
    <source>
        <dbReference type="ARBA" id="ARBA00023224"/>
    </source>
</evidence>
<evidence type="ECO:0000313" key="6">
    <source>
        <dbReference type="Proteomes" id="UP000095255"/>
    </source>
</evidence>
<dbReference type="STRING" id="1390249.BHU72_09640"/>
<dbReference type="PANTHER" id="PTHR32089:SF112">
    <property type="entry name" value="LYSOZYME-LIKE PROTEIN-RELATED"/>
    <property type="match status" value="1"/>
</dbReference>
<organism evidence="5 6">
    <name type="scientific">Desulfuribacillus stibiiarsenatis</name>
    <dbReference type="NCBI Taxonomy" id="1390249"/>
    <lineage>
        <taxon>Bacteria</taxon>
        <taxon>Bacillati</taxon>
        <taxon>Bacillota</taxon>
        <taxon>Desulfuribacillia</taxon>
        <taxon>Desulfuribacillales</taxon>
        <taxon>Desulfuribacillaceae</taxon>
        <taxon>Desulfuribacillus</taxon>
    </lineage>
</organism>
<evidence type="ECO:0000256" key="2">
    <source>
        <dbReference type="ARBA" id="ARBA00029447"/>
    </source>
</evidence>